<evidence type="ECO:0000256" key="4">
    <source>
        <dbReference type="ARBA" id="ARBA00022737"/>
    </source>
</evidence>
<dbReference type="SUPFAM" id="SSF50494">
    <property type="entry name" value="Trypsin-like serine proteases"/>
    <property type="match status" value="1"/>
</dbReference>
<dbReference type="RefSeq" id="WP_354506641.1">
    <property type="nucleotide sequence ID" value="NZ_JBEPMO010000002.1"/>
</dbReference>
<dbReference type="PROSITE" id="PS50106">
    <property type="entry name" value="PDZ"/>
    <property type="match status" value="1"/>
</dbReference>
<evidence type="ECO:0000313" key="9">
    <source>
        <dbReference type="Proteomes" id="UP001549146"/>
    </source>
</evidence>
<dbReference type="InterPro" id="IPR001478">
    <property type="entry name" value="PDZ"/>
</dbReference>
<comment type="caution">
    <text evidence="8">The sequence shown here is derived from an EMBL/GenBank/DDBJ whole genome shotgun (WGS) entry which is preliminary data.</text>
</comment>
<keyword evidence="5" id="KW-0378">Hydrolase</keyword>
<dbReference type="SUPFAM" id="SSF50156">
    <property type="entry name" value="PDZ domain-like"/>
    <property type="match status" value="2"/>
</dbReference>
<keyword evidence="3" id="KW-0732">Signal</keyword>
<feature type="domain" description="PDZ" evidence="7">
    <location>
        <begin position="288"/>
        <end position="378"/>
    </location>
</feature>
<protein>
    <submittedName>
        <fullName evidence="8">Do/DeqQ family serine protease</fullName>
    </submittedName>
</protein>
<organism evidence="8 9">
    <name type="scientific">Moheibacter stercoris</name>
    <dbReference type="NCBI Taxonomy" id="1628251"/>
    <lineage>
        <taxon>Bacteria</taxon>
        <taxon>Pseudomonadati</taxon>
        <taxon>Bacteroidota</taxon>
        <taxon>Flavobacteriia</taxon>
        <taxon>Flavobacteriales</taxon>
        <taxon>Weeksellaceae</taxon>
        <taxon>Moheibacter</taxon>
    </lineage>
</organism>
<sequence length="495" mass="53734">MKKYLGYALVGLFSATFSIVGMKYISNEDSGNIVTAAGDRENGAFSFVDYRGNYSLNAPDFVSASHKSVNAVVSINNFSKQTTTRSQDPFEFFFGFPQQRQRDPDLPTGQGSGVIISQDGYIVTNNHVIKGSEKIEVILNNQKSYTAELVGTDPNTDIALLKIEDSGLPFIKFVDSDAINVGDWVLAVGNPFGLNSTVTAGIVSAKGRSIDILRRNATSPIESFIQTDAAINPGNSGGALVNANGDLVGINTAISSQTGSYVGYGFAVPSNLVKKVVEDIKKYGLVQRGYLGVEVTDLNDEYLVKQYNRQNGTNLKSQQGVLIQRLTDKGGAQAAGLEKGDIIIEIEGQKITSYNRLTTAVGSKNPGDKVTVKVLRDGKEKEYVVTLRDTKGNTTKRSLADMTVSEKLGADFEPLTDRQKVSFGIDHGVMVKNLNQGSKLNSIGIDNDYIILKINDKDVSSQDDIDKILKNHKGKVSVSYVDHYGRIYTRGFTLD</sequence>
<evidence type="ECO:0000259" key="7">
    <source>
        <dbReference type="PROSITE" id="PS50106"/>
    </source>
</evidence>
<keyword evidence="6" id="KW-0720">Serine protease</keyword>
<dbReference type="SMART" id="SM00228">
    <property type="entry name" value="PDZ"/>
    <property type="match status" value="2"/>
</dbReference>
<accession>A0ABV2LQS6</accession>
<evidence type="ECO:0000256" key="5">
    <source>
        <dbReference type="ARBA" id="ARBA00022801"/>
    </source>
</evidence>
<dbReference type="GO" id="GO:0006508">
    <property type="term" value="P:proteolysis"/>
    <property type="evidence" value="ECO:0007669"/>
    <property type="project" value="UniProtKB-KW"/>
</dbReference>
<dbReference type="Gene3D" id="2.40.10.120">
    <property type="match status" value="1"/>
</dbReference>
<dbReference type="InterPro" id="IPR009003">
    <property type="entry name" value="Peptidase_S1_PA"/>
</dbReference>
<keyword evidence="4" id="KW-0677">Repeat</keyword>
<dbReference type="PANTHER" id="PTHR22939">
    <property type="entry name" value="SERINE PROTEASE FAMILY S1C HTRA-RELATED"/>
    <property type="match status" value="1"/>
</dbReference>
<dbReference type="InterPro" id="IPR011782">
    <property type="entry name" value="Pept_S1C_Do"/>
</dbReference>
<dbReference type="InterPro" id="IPR001940">
    <property type="entry name" value="Peptidase_S1C"/>
</dbReference>
<dbReference type="Pfam" id="PF13365">
    <property type="entry name" value="Trypsin_2"/>
    <property type="match status" value="1"/>
</dbReference>
<evidence type="ECO:0000256" key="1">
    <source>
        <dbReference type="ARBA" id="ARBA00010541"/>
    </source>
</evidence>
<dbReference type="Proteomes" id="UP001549146">
    <property type="component" value="Unassembled WGS sequence"/>
</dbReference>
<dbReference type="InterPro" id="IPR036034">
    <property type="entry name" value="PDZ_sf"/>
</dbReference>
<evidence type="ECO:0000256" key="3">
    <source>
        <dbReference type="ARBA" id="ARBA00022729"/>
    </source>
</evidence>
<keyword evidence="9" id="KW-1185">Reference proteome</keyword>
<evidence type="ECO:0000256" key="2">
    <source>
        <dbReference type="ARBA" id="ARBA00022670"/>
    </source>
</evidence>
<dbReference type="EMBL" id="JBEPMO010000002">
    <property type="protein sequence ID" value="MET3730910.1"/>
    <property type="molecule type" value="Genomic_DNA"/>
</dbReference>
<gene>
    <name evidence="8" type="ORF">ABID46_000469</name>
</gene>
<keyword evidence="2 8" id="KW-0645">Protease</keyword>
<proteinExistence type="inferred from homology"/>
<dbReference type="GO" id="GO:0008233">
    <property type="term" value="F:peptidase activity"/>
    <property type="evidence" value="ECO:0007669"/>
    <property type="project" value="UniProtKB-KW"/>
</dbReference>
<evidence type="ECO:0000313" key="8">
    <source>
        <dbReference type="EMBL" id="MET3730910.1"/>
    </source>
</evidence>
<dbReference type="PANTHER" id="PTHR22939:SF129">
    <property type="entry name" value="SERINE PROTEASE HTRA2, MITOCHONDRIAL"/>
    <property type="match status" value="1"/>
</dbReference>
<comment type="similarity">
    <text evidence="1">Belongs to the peptidase S1C family.</text>
</comment>
<dbReference type="Gene3D" id="2.30.42.10">
    <property type="match status" value="2"/>
</dbReference>
<dbReference type="NCBIfam" id="TIGR02037">
    <property type="entry name" value="degP_htrA_DO"/>
    <property type="match status" value="1"/>
</dbReference>
<dbReference type="PRINTS" id="PR00834">
    <property type="entry name" value="PROTEASES2C"/>
</dbReference>
<reference evidence="8 9" key="1">
    <citation type="submission" date="2024-06" db="EMBL/GenBank/DDBJ databases">
        <title>Genomic Encyclopedia of Type Strains, Phase IV (KMG-IV): sequencing the most valuable type-strain genomes for metagenomic binning, comparative biology and taxonomic classification.</title>
        <authorList>
            <person name="Goeker M."/>
        </authorList>
    </citation>
    <scope>NUCLEOTIDE SEQUENCE [LARGE SCALE GENOMIC DNA]</scope>
    <source>
        <strain evidence="8 9">DSM 29388</strain>
    </source>
</reference>
<name>A0ABV2LQS6_9FLAO</name>
<dbReference type="Pfam" id="PF13180">
    <property type="entry name" value="PDZ_2"/>
    <property type="match status" value="1"/>
</dbReference>
<evidence type="ECO:0000256" key="6">
    <source>
        <dbReference type="ARBA" id="ARBA00022825"/>
    </source>
</evidence>